<gene>
    <name evidence="1" type="ORF">WJX84_008348</name>
</gene>
<comment type="caution">
    <text evidence="1">The sequence shown here is derived from an EMBL/GenBank/DDBJ whole genome shotgun (WGS) entry which is preliminary data.</text>
</comment>
<evidence type="ECO:0000313" key="2">
    <source>
        <dbReference type="Proteomes" id="UP001485043"/>
    </source>
</evidence>
<reference evidence="1 2" key="1">
    <citation type="journal article" date="2024" name="Nat. Commun.">
        <title>Phylogenomics reveals the evolutionary origins of lichenization in chlorophyte algae.</title>
        <authorList>
            <person name="Puginier C."/>
            <person name="Libourel C."/>
            <person name="Otte J."/>
            <person name="Skaloud P."/>
            <person name="Haon M."/>
            <person name="Grisel S."/>
            <person name="Petersen M."/>
            <person name="Berrin J.G."/>
            <person name="Delaux P.M."/>
            <person name="Dal Grande F."/>
            <person name="Keller J."/>
        </authorList>
    </citation>
    <scope>NUCLEOTIDE SEQUENCE [LARGE SCALE GENOMIC DNA]</scope>
    <source>
        <strain evidence="1 2">SAG 2523</strain>
    </source>
</reference>
<organism evidence="1 2">
    <name type="scientific">Apatococcus fuscideae</name>
    <dbReference type="NCBI Taxonomy" id="2026836"/>
    <lineage>
        <taxon>Eukaryota</taxon>
        <taxon>Viridiplantae</taxon>
        <taxon>Chlorophyta</taxon>
        <taxon>core chlorophytes</taxon>
        <taxon>Trebouxiophyceae</taxon>
        <taxon>Chlorellales</taxon>
        <taxon>Chlorellaceae</taxon>
        <taxon>Apatococcus</taxon>
    </lineage>
</organism>
<protein>
    <submittedName>
        <fullName evidence="1">Uncharacterized protein</fullName>
    </submittedName>
</protein>
<keyword evidence="2" id="KW-1185">Reference proteome</keyword>
<evidence type="ECO:0000313" key="1">
    <source>
        <dbReference type="EMBL" id="KAK9863854.1"/>
    </source>
</evidence>
<dbReference type="Proteomes" id="UP001485043">
    <property type="component" value="Unassembled WGS sequence"/>
</dbReference>
<accession>A0AAW1T2Y7</accession>
<proteinExistence type="predicted"/>
<dbReference type="EMBL" id="JALJOV010000422">
    <property type="protein sequence ID" value="KAK9863854.1"/>
    <property type="molecule type" value="Genomic_DNA"/>
</dbReference>
<sequence>MAATLTQEGCESVSELQAWQDGQLAAALAREEQLKAHQLQAASEEQELRQMNSFLLEELQARLQAESGAGASGRASSDPHH</sequence>
<dbReference type="AlphaFoldDB" id="A0AAW1T2Y7"/>
<name>A0AAW1T2Y7_9CHLO</name>